<proteinExistence type="predicted"/>
<accession>A0A2T6GM74</accession>
<feature type="domain" description="YhdP central" evidence="2">
    <location>
        <begin position="4"/>
        <end position="1261"/>
    </location>
</feature>
<sequence length="1267" mass="137720">MERLIRLFATLTRWGLGLCALLLVVIALYVSLGRELTPLVAEYQAEVEAKVQQAVGLPVQIGSLEGRWSGLSPILLAHDVTVGDGANALRLDQVSVAPDMLGSLLARDLRIGRLELSGLSLSLKEGADGQWQLQGLPMQQDQPMDPEQLLTRLQQVAELSLLDSQVTLLPQDHAPLALTYVGLNLRTGPSRQRVDLRLTLPDGQPLAVNLRTRIQAQAWRDAQAELYLSLPQSDWSRWLPARVTQQWKLSELKAGGELWLNWAKGSVQSAALRLNAPQFTGAYAERTPVTLKNLALNAFFQRSDQGMQVQLDSLALSLGETRWESRLQLQQTLAGDNQEELWHLQADRLDLTPLTPILNALAPLPEGLATTVERLKVTGGLRNVLLDYRPQNTGDQRLSFAANLDRVGFDAYHGAPAARNVSGSISGDLGQGELRMDSKDFSLHLYPIFAKPWQYIQANATLTWKLDKQGFTLIAPYLKVLGEEGKIAGDFLIRLHLDHSQEDYMDLRVGLVEGDGRYTAKYLPQVLSPALDEWLRTAILKGAVDEGFFQYQGSLNHDAIEAARSISLFFKVHDAELAFQPGWPHLSKISGDVFVEDSGVRIVASKGQLLDTKVRDVFVNIPHVASGHSSHMLIDGSFVGGLGDGVKILQEAPIGTASTFAGWQGEGDLQGKLDLDIPLVKGEEPKIVVDFKTDKARLKLSEPALELSQLKGDFRFDSSKGLSGEGISAQAFDRPVSAQIFADGKPGKPNTRVVAKGQVAIKKLTDWLQVNQPLPVSGELPYQLQLNLDGADSQLMVSSSLKGVAVDLPAPFGMSASTGRNSVFRMTLQGAERRYWFDYGELADFTFAAPSGKLGEGRGELFLGDGAALLPTSKGLRVRGILSELDVEPWKNLVDRYAGKDPGGSAKQLLSSADFKVGTLSAFGTRLDQVNLQLTRQPAAWTLQIDSQQAKGTVGIPDAKAAPMAINMQYVRLPAADPAAQADENAPDPLASVDPKNVPPLDIAIEQLFQGPDLIGRWALKVRPTAKGMSFNSLDLGLKGMQLQGEGGWEGQAGASNSWYRGRIGGKNLADVLKGWGFAPTVTSEDFHLDVDGRWPGSPAWVGLKRYSGSLDATLRKGQFVEVEGGAQALRVFGLLNFNSIGRRLRLDFSDLFGKGLSYDRVRGVLVASNGVYVTREPITLTGPSSNLELNGTLDMVADQVDAKLLVTLPVTNNLPIAALIVGAPAVGGALFLIDKLIGDRVARFASVKYNVKGPWKEPKITFDKPF</sequence>
<dbReference type="InterPro" id="IPR011836">
    <property type="entry name" value="YhdP"/>
</dbReference>
<protein>
    <submittedName>
        <fullName evidence="3">TIGR02099 family protein</fullName>
    </submittedName>
</protein>
<evidence type="ECO:0000256" key="1">
    <source>
        <dbReference type="SAM" id="Phobius"/>
    </source>
</evidence>
<name>A0A2T6GM74_9PSED</name>
<dbReference type="Proteomes" id="UP000244178">
    <property type="component" value="Unassembled WGS sequence"/>
</dbReference>
<keyword evidence="1" id="KW-1133">Transmembrane helix</keyword>
<evidence type="ECO:0000259" key="2">
    <source>
        <dbReference type="Pfam" id="PF13116"/>
    </source>
</evidence>
<dbReference type="Pfam" id="PF13116">
    <property type="entry name" value="YhdP"/>
    <property type="match status" value="1"/>
</dbReference>
<dbReference type="RefSeq" id="WP_108544255.1">
    <property type="nucleotide sequence ID" value="NZ_PYJM01000002.1"/>
</dbReference>
<organism evidence="3 4">
    <name type="scientific">Pseudomonas protegens</name>
    <dbReference type="NCBI Taxonomy" id="380021"/>
    <lineage>
        <taxon>Bacteria</taxon>
        <taxon>Pseudomonadati</taxon>
        <taxon>Pseudomonadota</taxon>
        <taxon>Gammaproteobacteria</taxon>
        <taxon>Pseudomonadales</taxon>
        <taxon>Pseudomonadaceae</taxon>
        <taxon>Pseudomonas</taxon>
    </lineage>
</organism>
<dbReference type="EMBL" id="PYJM01000002">
    <property type="protein sequence ID" value="PUA45261.1"/>
    <property type="molecule type" value="Genomic_DNA"/>
</dbReference>
<evidence type="ECO:0000313" key="3">
    <source>
        <dbReference type="EMBL" id="PUA45261.1"/>
    </source>
</evidence>
<keyword evidence="1" id="KW-0472">Membrane</keyword>
<keyword evidence="1" id="KW-0812">Transmembrane</keyword>
<comment type="caution">
    <text evidence="3">The sequence shown here is derived from an EMBL/GenBank/DDBJ whole genome shotgun (WGS) entry which is preliminary data.</text>
</comment>
<dbReference type="InterPro" id="IPR025263">
    <property type="entry name" value="YhdP_central"/>
</dbReference>
<dbReference type="NCBIfam" id="TIGR02099">
    <property type="entry name" value="YhdP family protein"/>
    <property type="match status" value="1"/>
</dbReference>
<evidence type="ECO:0000313" key="4">
    <source>
        <dbReference type="Proteomes" id="UP000244178"/>
    </source>
</evidence>
<reference evidence="3 4" key="1">
    <citation type="submission" date="2018-03" db="EMBL/GenBank/DDBJ databases">
        <title>Draft genome sequence of the plant growth promoting rhizobacterium Pseudomonas protegens strain BNJ-SS-45 isolated from wheat (Triticum aestivum) rhizosphere.</title>
        <authorList>
            <person name="Bajpai A."/>
            <person name="Shende K."/>
            <person name="Meena N."/>
            <person name="Upadhyayula S.R."/>
            <person name="Suravajhala P."/>
            <person name="Medicherla K.M."/>
            <person name="Johri B.N."/>
        </authorList>
    </citation>
    <scope>NUCLEOTIDE SEQUENCE [LARGE SCALE GENOMIC DNA]</scope>
    <source>
        <strain evidence="3 4">BNJ-SS-45</strain>
    </source>
</reference>
<dbReference type="AlphaFoldDB" id="A0A2T6GM74"/>
<gene>
    <name evidence="3" type="ORF">C5U62_07145</name>
</gene>
<feature type="transmembrane region" description="Helical" evidence="1">
    <location>
        <begin position="1215"/>
        <end position="1234"/>
    </location>
</feature>
<dbReference type="PANTHER" id="PTHR38690">
    <property type="entry name" value="PROTEASE-RELATED"/>
    <property type="match status" value="1"/>
</dbReference>
<dbReference type="PANTHER" id="PTHR38690:SF1">
    <property type="entry name" value="PROTEASE"/>
    <property type="match status" value="1"/>
</dbReference>